<sequence>MRLHQIPVHAIFASVSDVAEQVLVREWQGLLARHAAVFGALECRLQEQHGIGVSDFEALECLATAEQKCRGADITDAVHLSQSATSRLVARLEREGLVERAMCEMDRRGIFVNLTEAGHKLYAEAKPTQRAVLKEMLGT</sequence>
<evidence type="ECO:0000259" key="4">
    <source>
        <dbReference type="PROSITE" id="PS50995"/>
    </source>
</evidence>
<keyword evidence="1" id="KW-0805">Transcription regulation</keyword>
<dbReference type="GO" id="GO:0003677">
    <property type="term" value="F:DNA binding"/>
    <property type="evidence" value="ECO:0007669"/>
    <property type="project" value="UniProtKB-KW"/>
</dbReference>
<dbReference type="Pfam" id="PF12802">
    <property type="entry name" value="MarR_2"/>
    <property type="match status" value="1"/>
</dbReference>
<organism evidence="5 6">
    <name type="scientific">Amycolatopsis xylanica</name>
    <dbReference type="NCBI Taxonomy" id="589385"/>
    <lineage>
        <taxon>Bacteria</taxon>
        <taxon>Bacillati</taxon>
        <taxon>Actinomycetota</taxon>
        <taxon>Actinomycetes</taxon>
        <taxon>Pseudonocardiales</taxon>
        <taxon>Pseudonocardiaceae</taxon>
        <taxon>Amycolatopsis</taxon>
    </lineage>
</organism>
<dbReference type="InterPro" id="IPR023187">
    <property type="entry name" value="Tscrpt_reg_MarR-type_CS"/>
</dbReference>
<dbReference type="AlphaFoldDB" id="A0A1H2UGD8"/>
<dbReference type="EMBL" id="FNON01000001">
    <property type="protein sequence ID" value="SDW55176.1"/>
    <property type="molecule type" value="Genomic_DNA"/>
</dbReference>
<proteinExistence type="predicted"/>
<dbReference type="Gene3D" id="1.10.10.10">
    <property type="entry name" value="Winged helix-like DNA-binding domain superfamily/Winged helix DNA-binding domain"/>
    <property type="match status" value="1"/>
</dbReference>
<dbReference type="SUPFAM" id="SSF46785">
    <property type="entry name" value="Winged helix' DNA-binding domain"/>
    <property type="match status" value="1"/>
</dbReference>
<protein>
    <submittedName>
        <fullName evidence="5">DNA-binding transcriptional regulator, MarR family</fullName>
    </submittedName>
</protein>
<evidence type="ECO:0000313" key="6">
    <source>
        <dbReference type="Proteomes" id="UP000199515"/>
    </source>
</evidence>
<keyword evidence="6" id="KW-1185">Reference proteome</keyword>
<dbReference type="GO" id="GO:0006950">
    <property type="term" value="P:response to stress"/>
    <property type="evidence" value="ECO:0007669"/>
    <property type="project" value="TreeGrafter"/>
</dbReference>
<keyword evidence="3" id="KW-0804">Transcription</keyword>
<keyword evidence="2 5" id="KW-0238">DNA-binding</keyword>
<dbReference type="GO" id="GO:0003700">
    <property type="term" value="F:DNA-binding transcription factor activity"/>
    <property type="evidence" value="ECO:0007669"/>
    <property type="project" value="InterPro"/>
</dbReference>
<dbReference type="InterPro" id="IPR036388">
    <property type="entry name" value="WH-like_DNA-bd_sf"/>
</dbReference>
<reference evidence="5 6" key="1">
    <citation type="submission" date="2016-10" db="EMBL/GenBank/DDBJ databases">
        <authorList>
            <person name="de Groot N.N."/>
        </authorList>
    </citation>
    <scope>NUCLEOTIDE SEQUENCE [LARGE SCALE GENOMIC DNA]</scope>
    <source>
        <strain evidence="5 6">CPCC 202699</strain>
    </source>
</reference>
<evidence type="ECO:0000256" key="2">
    <source>
        <dbReference type="ARBA" id="ARBA00023125"/>
    </source>
</evidence>
<evidence type="ECO:0000313" key="5">
    <source>
        <dbReference type="EMBL" id="SDW55176.1"/>
    </source>
</evidence>
<accession>A0A1H2UGD8</accession>
<dbReference type="PANTHER" id="PTHR33164">
    <property type="entry name" value="TRANSCRIPTIONAL REGULATOR, MARR FAMILY"/>
    <property type="match status" value="1"/>
</dbReference>
<feature type="domain" description="HTH marR-type" evidence="4">
    <location>
        <begin position="20"/>
        <end position="139"/>
    </location>
</feature>
<dbReference type="InterPro" id="IPR036390">
    <property type="entry name" value="WH_DNA-bd_sf"/>
</dbReference>
<dbReference type="SMART" id="SM00347">
    <property type="entry name" value="HTH_MARR"/>
    <property type="match status" value="1"/>
</dbReference>
<name>A0A1H2UGD8_9PSEU</name>
<dbReference type="PANTHER" id="PTHR33164:SF99">
    <property type="entry name" value="MARR FAMILY REGULATORY PROTEIN"/>
    <property type="match status" value="1"/>
</dbReference>
<evidence type="ECO:0000256" key="1">
    <source>
        <dbReference type="ARBA" id="ARBA00023015"/>
    </source>
</evidence>
<evidence type="ECO:0000256" key="3">
    <source>
        <dbReference type="ARBA" id="ARBA00023163"/>
    </source>
</evidence>
<dbReference type="InterPro" id="IPR000835">
    <property type="entry name" value="HTH_MarR-typ"/>
</dbReference>
<gene>
    <name evidence="5" type="ORF">SAMN05421504_101880</name>
</gene>
<dbReference type="STRING" id="589385.SAMN05421504_101880"/>
<dbReference type="InterPro" id="IPR039422">
    <property type="entry name" value="MarR/SlyA-like"/>
</dbReference>
<dbReference type="PRINTS" id="PR00598">
    <property type="entry name" value="HTHMARR"/>
</dbReference>
<dbReference type="Proteomes" id="UP000199515">
    <property type="component" value="Unassembled WGS sequence"/>
</dbReference>
<dbReference type="PROSITE" id="PS50995">
    <property type="entry name" value="HTH_MARR_2"/>
    <property type="match status" value="1"/>
</dbReference>
<dbReference type="PROSITE" id="PS01117">
    <property type="entry name" value="HTH_MARR_1"/>
    <property type="match status" value="1"/>
</dbReference>